<dbReference type="InterPro" id="IPR038713">
    <property type="entry name" value="Terminase_Gp1_N_sf"/>
</dbReference>
<dbReference type="RefSeq" id="WP_065524791.1">
    <property type="nucleotide sequence ID" value="NZ_CP016540.2"/>
</dbReference>
<accession>A0A1B1S5I9</accession>
<keyword evidence="1" id="KW-1188">Viral release from host cell</keyword>
<dbReference type="Pfam" id="PF03592">
    <property type="entry name" value="Terminase_2"/>
    <property type="match status" value="1"/>
</dbReference>
<sequence>MDWQQIREEFESSSITLKALAEKHDVKIGTLKSRKSREGWSRGSPKKVATLKKKDASFKPVIESTDLTEKQQQFCLHYIRHFNATKAYQEAYECDYNSARNNGPRLLANACIKDEIRRLKTEMQNELFLDAADIAREYVKMAFADITDFLVFGTREVQEYLEGLPLLDDEGNPQMRTVSFVEFKDYTEVDGTMIQEVKQGRDGVSLKLYDKQKAMQELDKRLLSIDELKVQKLKAEIEKLNTTDDDEGQKDVAAALRGLVNGLNTKAD</sequence>
<evidence type="ECO:0008006" key="5">
    <source>
        <dbReference type="Google" id="ProtNLM"/>
    </source>
</evidence>
<evidence type="ECO:0000313" key="4">
    <source>
        <dbReference type="Proteomes" id="UP000053354"/>
    </source>
</evidence>
<reference evidence="3" key="1">
    <citation type="submission" date="2016-10" db="EMBL/GenBank/DDBJ databases">
        <authorList>
            <person name="See-Too W.S."/>
        </authorList>
    </citation>
    <scope>NUCLEOTIDE SEQUENCE</scope>
    <source>
        <strain evidence="3">L10.15</strain>
    </source>
</reference>
<keyword evidence="2" id="KW-0231">Viral genome packaging</keyword>
<dbReference type="KEGG" id="pll:I858_015755"/>
<dbReference type="InterPro" id="IPR005335">
    <property type="entry name" value="Terminase_ssu"/>
</dbReference>
<gene>
    <name evidence="3" type="ORF">I858_015755</name>
</gene>
<dbReference type="Gene3D" id="1.10.10.1400">
    <property type="entry name" value="Terminase, small subunit, N-terminal DNA-binding domain, HTH motif"/>
    <property type="match status" value="1"/>
</dbReference>
<proteinExistence type="predicted"/>
<keyword evidence="4" id="KW-1185">Reference proteome</keyword>
<evidence type="ECO:0000256" key="2">
    <source>
        <dbReference type="ARBA" id="ARBA00023219"/>
    </source>
</evidence>
<dbReference type="Proteomes" id="UP000053354">
    <property type="component" value="Chromosome"/>
</dbReference>
<dbReference type="EMBL" id="CP016540">
    <property type="protein sequence ID" value="ANU28445.1"/>
    <property type="molecule type" value="Genomic_DNA"/>
</dbReference>
<dbReference type="GO" id="GO:0051276">
    <property type="term" value="P:chromosome organization"/>
    <property type="evidence" value="ECO:0007669"/>
    <property type="project" value="InterPro"/>
</dbReference>
<protein>
    <recommendedName>
        <fullName evidence="5">Terminase</fullName>
    </recommendedName>
</protein>
<dbReference type="PANTHER" id="PTHR41328:SF3">
    <property type="entry name" value="PBSX PHAGE TERMINASE SMALL SUBUNIT"/>
    <property type="match status" value="1"/>
</dbReference>
<dbReference type="InterPro" id="IPR052404">
    <property type="entry name" value="SPP1-like_terminase"/>
</dbReference>
<dbReference type="PANTHER" id="PTHR41328">
    <property type="entry name" value="TERMINASE SMALL SUBUNIT-RELATED"/>
    <property type="match status" value="1"/>
</dbReference>
<dbReference type="OrthoDB" id="7358785at2"/>
<evidence type="ECO:0000256" key="1">
    <source>
        <dbReference type="ARBA" id="ARBA00022612"/>
    </source>
</evidence>
<organism evidence="3 4">
    <name type="scientific">Planococcus versutus</name>
    <dbReference type="NCBI Taxonomy" id="1302659"/>
    <lineage>
        <taxon>Bacteria</taxon>
        <taxon>Bacillati</taxon>
        <taxon>Bacillota</taxon>
        <taxon>Bacilli</taxon>
        <taxon>Bacillales</taxon>
        <taxon>Caryophanaceae</taxon>
        <taxon>Planococcus</taxon>
    </lineage>
</organism>
<name>A0A1B1S5I9_9BACL</name>
<dbReference type="STRING" id="1302659.I858_015755"/>
<dbReference type="AlphaFoldDB" id="A0A1B1S5I9"/>
<evidence type="ECO:0000313" key="3">
    <source>
        <dbReference type="EMBL" id="ANU28445.1"/>
    </source>
</evidence>